<evidence type="ECO:0000256" key="1">
    <source>
        <dbReference type="SAM" id="Phobius"/>
    </source>
</evidence>
<gene>
    <name evidence="2" type="ORF">CLUMA_CG021119</name>
</gene>
<keyword evidence="3" id="KW-1185">Reference proteome</keyword>
<accession>A0A1J1J6D5</accession>
<proteinExistence type="predicted"/>
<evidence type="ECO:0000313" key="3">
    <source>
        <dbReference type="Proteomes" id="UP000183832"/>
    </source>
</evidence>
<keyword evidence="1" id="KW-0472">Membrane</keyword>
<evidence type="ECO:0000313" key="2">
    <source>
        <dbReference type="EMBL" id="CRL07952.1"/>
    </source>
</evidence>
<keyword evidence="1" id="KW-1133">Transmembrane helix</keyword>
<organism evidence="2 3">
    <name type="scientific">Clunio marinus</name>
    <dbReference type="NCBI Taxonomy" id="568069"/>
    <lineage>
        <taxon>Eukaryota</taxon>
        <taxon>Metazoa</taxon>
        <taxon>Ecdysozoa</taxon>
        <taxon>Arthropoda</taxon>
        <taxon>Hexapoda</taxon>
        <taxon>Insecta</taxon>
        <taxon>Pterygota</taxon>
        <taxon>Neoptera</taxon>
        <taxon>Endopterygota</taxon>
        <taxon>Diptera</taxon>
        <taxon>Nematocera</taxon>
        <taxon>Chironomoidea</taxon>
        <taxon>Chironomidae</taxon>
        <taxon>Clunio</taxon>
    </lineage>
</organism>
<dbReference type="EMBL" id="CVRI01000074">
    <property type="protein sequence ID" value="CRL07952.1"/>
    <property type="molecule type" value="Genomic_DNA"/>
</dbReference>
<keyword evidence="1" id="KW-0812">Transmembrane</keyword>
<dbReference type="Proteomes" id="UP000183832">
    <property type="component" value="Unassembled WGS sequence"/>
</dbReference>
<feature type="transmembrane region" description="Helical" evidence="1">
    <location>
        <begin position="30"/>
        <end position="58"/>
    </location>
</feature>
<protein>
    <submittedName>
        <fullName evidence="2">CLUMA_CG021119, isoform A</fullName>
    </submittedName>
</protein>
<reference evidence="2 3" key="1">
    <citation type="submission" date="2015-04" db="EMBL/GenBank/DDBJ databases">
        <authorList>
            <person name="Syromyatnikov M.Y."/>
            <person name="Popov V.N."/>
        </authorList>
    </citation>
    <scope>NUCLEOTIDE SEQUENCE [LARGE SCALE GENOMIC DNA]</scope>
</reference>
<sequence length="62" mass="7593">MSQVPSFGRRIKKEFADIAQRRFFKWSRTLIVVVWVWLIQIFSHEKVIFKIFGVMWFFKLGI</sequence>
<dbReference type="AlphaFoldDB" id="A0A1J1J6D5"/>
<name>A0A1J1J6D5_9DIPT</name>